<keyword evidence="1" id="KW-0175">Coiled coil</keyword>
<dbReference type="Proteomes" id="UP000034531">
    <property type="component" value="Unassembled WGS sequence"/>
</dbReference>
<feature type="coiled-coil region" evidence="1">
    <location>
        <begin position="280"/>
        <end position="320"/>
    </location>
</feature>
<dbReference type="EMBL" id="LBYI01000047">
    <property type="protein sequence ID" value="KKR48147.1"/>
    <property type="molecule type" value="Genomic_DNA"/>
</dbReference>
<comment type="caution">
    <text evidence="2">The sequence shown here is derived from an EMBL/GenBank/DDBJ whole genome shotgun (WGS) entry which is preliminary data.</text>
</comment>
<reference evidence="2 3" key="1">
    <citation type="journal article" date="2015" name="Nature">
        <title>rRNA introns, odd ribosomes, and small enigmatic genomes across a large radiation of phyla.</title>
        <authorList>
            <person name="Brown C.T."/>
            <person name="Hug L.A."/>
            <person name="Thomas B.C."/>
            <person name="Sharon I."/>
            <person name="Castelle C.J."/>
            <person name="Singh A."/>
            <person name="Wilkins M.J."/>
            <person name="Williams K.H."/>
            <person name="Banfield J.F."/>
        </authorList>
    </citation>
    <scope>NUCLEOTIDE SEQUENCE [LARGE SCALE GENOMIC DNA]</scope>
</reference>
<accession>A0A0G0UDD6</accession>
<evidence type="ECO:0000313" key="2">
    <source>
        <dbReference type="EMBL" id="KKR48147.1"/>
    </source>
</evidence>
<evidence type="ECO:0000313" key="3">
    <source>
        <dbReference type="Proteomes" id="UP000034531"/>
    </source>
</evidence>
<dbReference type="AlphaFoldDB" id="A0A0G0UDD6"/>
<organism evidence="2 3">
    <name type="scientific">Candidatus Curtissbacteria bacterium GW2011_GWA1_40_16</name>
    <dbReference type="NCBI Taxonomy" id="1618405"/>
    <lineage>
        <taxon>Bacteria</taxon>
        <taxon>Candidatus Curtissiibacteriota</taxon>
    </lineage>
</organism>
<gene>
    <name evidence="2" type="ORF">UT84_C0047G0006</name>
</gene>
<evidence type="ECO:0000256" key="1">
    <source>
        <dbReference type="SAM" id="Coils"/>
    </source>
</evidence>
<sequence>MDTQKMSSIRQGTWTQFMERWESERCVEMRHSLLHFGFDIKIHTYEFQDSRRNGVYNPQFGDRVIFYLNIADGHSFWEREKSYEDYWLAQKAFTILCKQLFPSGFTPEQRRYDVVGVTLIPSWAETVTIDERIVQRLLSFFRLRKNETRFQVANLDDSLSSYDNTPRDVGGHHRATAREFAYDLTCFIRSFQYFGEYAGDRDNIIREMLDRHMTDALSLMVGLGRLDCLRNANAISDVSRAHLENLALSQRFWFHPCVQDQGESRLPTTLQEAAYAGSQLASALLLIKIMQRERERLEKIAELERKAQDTKKQLARLQQGS</sequence>
<proteinExistence type="predicted"/>
<name>A0A0G0UDD6_9BACT</name>
<protein>
    <submittedName>
        <fullName evidence="2">Uncharacterized protein</fullName>
    </submittedName>
</protein>